<accession>A0AAV4A1I9</accession>
<reference evidence="4 5" key="1">
    <citation type="journal article" date="2021" name="Elife">
        <title>Chloroplast acquisition without the gene transfer in kleptoplastic sea slugs, Plakobranchus ocellatus.</title>
        <authorList>
            <person name="Maeda T."/>
            <person name="Takahashi S."/>
            <person name="Yoshida T."/>
            <person name="Shimamura S."/>
            <person name="Takaki Y."/>
            <person name="Nagai Y."/>
            <person name="Toyoda A."/>
            <person name="Suzuki Y."/>
            <person name="Arimoto A."/>
            <person name="Ishii H."/>
            <person name="Satoh N."/>
            <person name="Nishiyama T."/>
            <person name="Hasebe M."/>
            <person name="Maruyama T."/>
            <person name="Minagawa J."/>
            <person name="Obokata J."/>
            <person name="Shigenobu S."/>
        </authorList>
    </citation>
    <scope>NUCLEOTIDE SEQUENCE [LARGE SCALE GENOMIC DNA]</scope>
</reference>
<evidence type="ECO:0000313" key="5">
    <source>
        <dbReference type="Proteomes" id="UP000735302"/>
    </source>
</evidence>
<dbReference type="PROSITE" id="PS50015">
    <property type="entry name" value="SAP_B"/>
    <property type="match status" value="2"/>
</dbReference>
<name>A0AAV4A1I9_9GAST</name>
<dbReference type="InterPro" id="IPR008138">
    <property type="entry name" value="SapB_2"/>
</dbReference>
<dbReference type="PANTHER" id="PTHR11480">
    <property type="entry name" value="SAPOSIN-RELATED"/>
    <property type="match status" value="1"/>
</dbReference>
<dbReference type="Proteomes" id="UP000735302">
    <property type="component" value="Unassembled WGS sequence"/>
</dbReference>
<evidence type="ECO:0000313" key="4">
    <source>
        <dbReference type="EMBL" id="GFO00573.1"/>
    </source>
</evidence>
<dbReference type="SMART" id="SM00741">
    <property type="entry name" value="SapB"/>
    <property type="match status" value="2"/>
</dbReference>
<dbReference type="AlphaFoldDB" id="A0AAV4A1I9"/>
<dbReference type="SUPFAM" id="SSF47862">
    <property type="entry name" value="Saposin"/>
    <property type="match status" value="2"/>
</dbReference>
<evidence type="ECO:0000259" key="3">
    <source>
        <dbReference type="PROSITE" id="PS50015"/>
    </source>
</evidence>
<dbReference type="InterPro" id="IPR008373">
    <property type="entry name" value="Saposin"/>
</dbReference>
<comment type="caution">
    <text evidence="4">The sequence shown here is derived from an EMBL/GenBank/DDBJ whole genome shotgun (WGS) entry which is preliminary data.</text>
</comment>
<evidence type="ECO:0000256" key="2">
    <source>
        <dbReference type="ARBA" id="ARBA00023180"/>
    </source>
</evidence>
<sequence>MEINQLVSMLFNMLDTEMDVQVMCDFLGMCQDDGKFGHTLNELISSSTDAAMKIAEAILPALQQLQKVKVDQGECAVCELIVGQFLNFLKNEDSRTRMLAVGSKFCGVLPKPFVSQCRTIVAQNAVQILDIVIERITPEMACTAALMCDEQSMKKTTLVAGKSHSKNLMSILGAEPETHKEISPRHEGVPVLKVKKERRAPWCDICEEISATVNAFIGSKELERIAISIGDSICMLMPNSLKTTCDAFVRQFFDEFLGDVSSFMTPDFVCGTPEPGLAPTAWLAREYRDTLHSAASTTVLTSDKVDGFRGCGWSPPSLVYASAISLTMNPTW</sequence>
<evidence type="ECO:0000256" key="1">
    <source>
        <dbReference type="ARBA" id="ARBA00023157"/>
    </source>
</evidence>
<dbReference type="InterPro" id="IPR011001">
    <property type="entry name" value="Saposin-like"/>
</dbReference>
<dbReference type="GO" id="GO:0016020">
    <property type="term" value="C:membrane"/>
    <property type="evidence" value="ECO:0007669"/>
    <property type="project" value="GOC"/>
</dbReference>
<keyword evidence="1" id="KW-1015">Disulfide bond</keyword>
<gene>
    <name evidence="4" type="ORF">PoB_002707800</name>
</gene>
<organism evidence="4 5">
    <name type="scientific">Plakobranchus ocellatus</name>
    <dbReference type="NCBI Taxonomy" id="259542"/>
    <lineage>
        <taxon>Eukaryota</taxon>
        <taxon>Metazoa</taxon>
        <taxon>Spiralia</taxon>
        <taxon>Lophotrochozoa</taxon>
        <taxon>Mollusca</taxon>
        <taxon>Gastropoda</taxon>
        <taxon>Heterobranchia</taxon>
        <taxon>Euthyneura</taxon>
        <taxon>Panpulmonata</taxon>
        <taxon>Sacoglossa</taxon>
        <taxon>Placobranchoidea</taxon>
        <taxon>Plakobranchidae</taxon>
        <taxon>Plakobranchus</taxon>
    </lineage>
</organism>
<dbReference type="GO" id="GO:0005764">
    <property type="term" value="C:lysosome"/>
    <property type="evidence" value="ECO:0007669"/>
    <property type="project" value="InterPro"/>
</dbReference>
<proteinExistence type="predicted"/>
<dbReference type="InterPro" id="IPR051428">
    <property type="entry name" value="Sphingo_Act-Surfact_Prot"/>
</dbReference>
<feature type="domain" description="Saposin B-type" evidence="3">
    <location>
        <begin position="199"/>
        <end position="271"/>
    </location>
</feature>
<protein>
    <submittedName>
        <fullName evidence="4">Prosaposin</fullName>
    </submittedName>
</protein>
<dbReference type="PRINTS" id="PR01797">
    <property type="entry name" value="SAPOSIN"/>
</dbReference>
<dbReference type="InterPro" id="IPR008139">
    <property type="entry name" value="SaposinB_dom"/>
</dbReference>
<feature type="domain" description="Saposin B-type" evidence="3">
    <location>
        <begin position="71"/>
        <end position="152"/>
    </location>
</feature>
<dbReference type="Gene3D" id="1.10.225.10">
    <property type="entry name" value="Saposin-like"/>
    <property type="match status" value="2"/>
</dbReference>
<dbReference type="GO" id="GO:0006665">
    <property type="term" value="P:sphingolipid metabolic process"/>
    <property type="evidence" value="ECO:0007669"/>
    <property type="project" value="InterPro"/>
</dbReference>
<keyword evidence="5" id="KW-1185">Reference proteome</keyword>
<dbReference type="Pfam" id="PF03489">
    <property type="entry name" value="SapB_2"/>
    <property type="match status" value="1"/>
</dbReference>
<keyword evidence="2" id="KW-0325">Glycoprotein</keyword>
<dbReference type="EMBL" id="BLXT01003136">
    <property type="protein sequence ID" value="GFO00573.1"/>
    <property type="molecule type" value="Genomic_DNA"/>
</dbReference>